<sequence length="256" mass="29207">MTTIHLADDAGLNLLEIGRFLAGDGSSGTLEFMRNGARVHRGDEIFEGIGTVTDGLLETYLKTVVDQRWRNSRLEHRGHVWVDDETPIGQVEGREWASRSERNLHLYADVLETMDLNHECTQIEDVLFLARKWRDRKEILIPIAAYITMPNQFAGESLEELLTESGFVANFDDWHADFAQRLVNRYSIVTCTREMDPGFPGAPWDVLCLEGLEDVLDGAQLETLELAFRKHLVHRVGRSEFDFRDLGRMSGLSHHL</sequence>
<protein>
    <submittedName>
        <fullName evidence="1">Uncharacterized protein</fullName>
    </submittedName>
</protein>
<dbReference type="RefSeq" id="WP_180543371.1">
    <property type="nucleotide sequence ID" value="NZ_JACCJZ010000005.1"/>
</dbReference>
<comment type="caution">
    <text evidence="1">The sequence shown here is derived from an EMBL/GenBank/DDBJ whole genome shotgun (WGS) entry which is preliminary data.</text>
</comment>
<dbReference type="AlphaFoldDB" id="A0A7Z0QRB6"/>
<dbReference type="Proteomes" id="UP000589896">
    <property type="component" value="Unassembled WGS sequence"/>
</dbReference>
<organism evidence="1 2">
    <name type="scientific">Luteimonas deserti</name>
    <dbReference type="NCBI Taxonomy" id="2752306"/>
    <lineage>
        <taxon>Bacteria</taxon>
        <taxon>Pseudomonadati</taxon>
        <taxon>Pseudomonadota</taxon>
        <taxon>Gammaproteobacteria</taxon>
        <taxon>Lysobacterales</taxon>
        <taxon>Lysobacteraceae</taxon>
        <taxon>Luteimonas</taxon>
    </lineage>
</organism>
<keyword evidence="2" id="KW-1185">Reference proteome</keyword>
<reference evidence="1 2" key="1">
    <citation type="submission" date="2020-07" db="EMBL/GenBank/DDBJ databases">
        <title>isolation of Luteimonas sp. SJ-16.</title>
        <authorList>
            <person name="Huang X.-X."/>
            <person name="Xu L."/>
            <person name="Sun J.-Q."/>
        </authorList>
    </citation>
    <scope>NUCLEOTIDE SEQUENCE [LARGE SCALE GENOMIC DNA]</scope>
    <source>
        <strain evidence="1 2">SJ-16</strain>
    </source>
</reference>
<name>A0A7Z0QRB6_9GAMM</name>
<proteinExistence type="predicted"/>
<dbReference type="EMBL" id="JACCJZ010000005">
    <property type="protein sequence ID" value="NYZ61600.1"/>
    <property type="molecule type" value="Genomic_DNA"/>
</dbReference>
<evidence type="ECO:0000313" key="2">
    <source>
        <dbReference type="Proteomes" id="UP000589896"/>
    </source>
</evidence>
<gene>
    <name evidence="1" type="ORF">H0E82_02305</name>
</gene>
<evidence type="ECO:0000313" key="1">
    <source>
        <dbReference type="EMBL" id="NYZ61600.1"/>
    </source>
</evidence>
<accession>A0A7Z0QRB6</accession>